<dbReference type="Gene3D" id="3.40.50.720">
    <property type="entry name" value="NAD(P)-binding Rossmann-like Domain"/>
    <property type="match status" value="1"/>
</dbReference>
<evidence type="ECO:0000313" key="1">
    <source>
        <dbReference type="EMBL" id="CAG8470086.1"/>
    </source>
</evidence>
<organism evidence="1 2">
    <name type="scientific">Gigaspora margarita</name>
    <dbReference type="NCBI Taxonomy" id="4874"/>
    <lineage>
        <taxon>Eukaryota</taxon>
        <taxon>Fungi</taxon>
        <taxon>Fungi incertae sedis</taxon>
        <taxon>Mucoromycota</taxon>
        <taxon>Glomeromycotina</taxon>
        <taxon>Glomeromycetes</taxon>
        <taxon>Diversisporales</taxon>
        <taxon>Gigasporaceae</taxon>
        <taxon>Gigaspora</taxon>
    </lineage>
</organism>
<keyword evidence="2" id="KW-1185">Reference proteome</keyword>
<sequence>MTFSHGYRYVEGGIDFEKLNDPNAYDPKKCYPQSKLANILFTDELNIRYFEGEQVYANSLHPGNNKKINQLVLLIITSENPCHWAQASAIKSQSFWSRLCK</sequence>
<name>A0ABM8VXC5_GIGMA</name>
<protein>
    <submittedName>
        <fullName evidence="1">33605_t:CDS:1</fullName>
    </submittedName>
</protein>
<comment type="caution">
    <text evidence="1">The sequence shown here is derived from an EMBL/GenBank/DDBJ whole genome shotgun (WGS) entry which is preliminary data.</text>
</comment>
<accession>A0ABM8VXC5</accession>
<dbReference type="EMBL" id="CAJVQB010000140">
    <property type="protein sequence ID" value="CAG8470086.1"/>
    <property type="molecule type" value="Genomic_DNA"/>
</dbReference>
<evidence type="ECO:0000313" key="2">
    <source>
        <dbReference type="Proteomes" id="UP000789901"/>
    </source>
</evidence>
<reference evidence="1 2" key="1">
    <citation type="submission" date="2021-06" db="EMBL/GenBank/DDBJ databases">
        <authorList>
            <person name="Kallberg Y."/>
            <person name="Tangrot J."/>
            <person name="Rosling A."/>
        </authorList>
    </citation>
    <scope>NUCLEOTIDE SEQUENCE [LARGE SCALE GENOMIC DNA]</scope>
    <source>
        <strain evidence="1 2">120-4 pot B 10/14</strain>
    </source>
</reference>
<gene>
    <name evidence="1" type="ORF">GMARGA_LOCUS733</name>
</gene>
<dbReference type="Proteomes" id="UP000789901">
    <property type="component" value="Unassembled WGS sequence"/>
</dbReference>
<proteinExistence type="predicted"/>